<evidence type="ECO:0000256" key="1">
    <source>
        <dbReference type="ARBA" id="ARBA00004611"/>
    </source>
</evidence>
<protein>
    <recommendedName>
        <fullName evidence="10">Dynein regulatory complex subunit 2</fullName>
    </recommendedName>
    <alternativeName>
        <fullName evidence="11">Coiled-coil domain-containing protein 65</fullName>
    </alternativeName>
</protein>
<comment type="function">
    <text evidence="12">Component of the nexin-dynein regulatory complex (N-DRC), a key regulator of ciliary/flagellar motility which maintains the alignment and integrity of the distal axoneme and regulates microtubule sliding in motile axonemes. Plays a critical role in the assembly of N-DRC and also stabilizes the assembly of multiple inner dynein arms and radial spokes. Coassembles with DRC1 to form a central scaffold needed for assembly of the N-DRC and its attachment to the outer doublet microtubules.</text>
</comment>
<evidence type="ECO:0000256" key="4">
    <source>
        <dbReference type="ARBA" id="ARBA00023054"/>
    </source>
</evidence>
<keyword evidence="6" id="KW-0206">Cytoskeleton</keyword>
<dbReference type="RefSeq" id="XP_025074936.1">
    <property type="nucleotide sequence ID" value="XM_025219151.1"/>
</dbReference>
<feature type="coiled-coil region" evidence="13">
    <location>
        <begin position="59"/>
        <end position="108"/>
    </location>
</feature>
<dbReference type="PANTHER" id="PTHR21625:SF0">
    <property type="entry name" value="DYNEIN REGULATORY COMPLEX SUBUNIT 2"/>
    <property type="match status" value="1"/>
</dbReference>
<dbReference type="GO" id="GO:0005858">
    <property type="term" value="C:axonemal dynein complex"/>
    <property type="evidence" value="ECO:0007669"/>
    <property type="project" value="InterPro"/>
</dbReference>
<comment type="similarity">
    <text evidence="9">Belongs to the DRC2 family.</text>
</comment>
<evidence type="ECO:0000256" key="10">
    <source>
        <dbReference type="ARBA" id="ARBA00040899"/>
    </source>
</evidence>
<proteinExistence type="inferred from homology"/>
<accession>A0A8N1S870</accession>
<evidence type="ECO:0000256" key="8">
    <source>
        <dbReference type="ARBA" id="ARBA00037841"/>
    </source>
</evidence>
<dbReference type="GO" id="GO:0003352">
    <property type="term" value="P:regulation of cilium movement"/>
    <property type="evidence" value="ECO:0007669"/>
    <property type="project" value="TreeGrafter"/>
</dbReference>
<dbReference type="OrthoDB" id="7760980at2759"/>
<keyword evidence="4 13" id="KW-0175">Coiled coil</keyword>
<dbReference type="PANTHER" id="PTHR21625">
    <property type="entry name" value="NYD-SP28 PROTEIN"/>
    <property type="match status" value="1"/>
</dbReference>
<comment type="subcellular location">
    <subcellularLocation>
        <location evidence="1">Cytoplasm</location>
        <location evidence="1">Cytoskeleton</location>
        <location evidence="1">Flagellum axoneme</location>
    </subcellularLocation>
    <subcellularLocation>
        <location evidence="8">Cytoplasm</location>
        <location evidence="8">Cytoskeleton</location>
        <location evidence="8">Flagellum basal body</location>
    </subcellularLocation>
</comment>
<evidence type="ECO:0000256" key="5">
    <source>
        <dbReference type="ARBA" id="ARBA00023069"/>
    </source>
</evidence>
<dbReference type="Proteomes" id="UP000504615">
    <property type="component" value="Unplaced"/>
</dbReference>
<evidence type="ECO:0000313" key="16">
    <source>
        <dbReference type="RefSeq" id="XP_025074936.1"/>
    </source>
</evidence>
<keyword evidence="7" id="KW-0966">Cell projection</keyword>
<keyword evidence="5" id="KW-0969">Cilium</keyword>
<sequence length="231" mass="27947">MLKKKQLMREIELGALNTKRYRTLWREMMMRIKMPQITENVEIAWRNFDRALDIKDYRISFLMDELAEAEEQYQRNARSHIEIIDRLLNSYTERIECEKRNYQRILNETLKQMNGEINKIYHEQNEAEILLQSITRNVQLQLEDSLNNTKSIALSKPLILYYNFILSELLLLQILHDNYIYARARARACVYVCVYVEQKDSELSEQHSIYLFIKNYIEKYKSLFCFTLHII</sequence>
<gene>
    <name evidence="16" type="primary">LOC112552868</name>
</gene>
<keyword evidence="2" id="KW-0963">Cytoplasm</keyword>
<evidence type="ECO:0000313" key="15">
    <source>
        <dbReference type="Proteomes" id="UP000504615"/>
    </source>
</evidence>
<dbReference type="InterPro" id="IPR039750">
    <property type="entry name" value="DRC1/DRC2"/>
</dbReference>
<dbReference type="AlphaFoldDB" id="A0A8N1S870"/>
<dbReference type="GO" id="GO:0070286">
    <property type="term" value="P:axonemal dynein complex assembly"/>
    <property type="evidence" value="ECO:0007669"/>
    <property type="project" value="InterPro"/>
</dbReference>
<dbReference type="Pfam" id="PF14772">
    <property type="entry name" value="NYD-SP28"/>
    <property type="match status" value="1"/>
</dbReference>
<feature type="domain" description="Dynein regulatory complex protein 1/2 N-terminal" evidence="14">
    <location>
        <begin position="4"/>
        <end position="83"/>
    </location>
</feature>
<keyword evidence="3" id="KW-0282">Flagellum</keyword>
<organism evidence="15 16">
    <name type="scientific">Pogonomyrmex barbatus</name>
    <name type="common">red harvester ant</name>
    <dbReference type="NCBI Taxonomy" id="144034"/>
    <lineage>
        <taxon>Eukaryota</taxon>
        <taxon>Metazoa</taxon>
        <taxon>Ecdysozoa</taxon>
        <taxon>Arthropoda</taxon>
        <taxon>Hexapoda</taxon>
        <taxon>Insecta</taxon>
        <taxon>Pterygota</taxon>
        <taxon>Neoptera</taxon>
        <taxon>Endopterygota</taxon>
        <taxon>Hymenoptera</taxon>
        <taxon>Apocrita</taxon>
        <taxon>Aculeata</taxon>
        <taxon>Formicoidea</taxon>
        <taxon>Formicidae</taxon>
        <taxon>Myrmicinae</taxon>
        <taxon>Pogonomyrmex</taxon>
    </lineage>
</organism>
<name>A0A8N1S870_9HYME</name>
<evidence type="ECO:0000256" key="2">
    <source>
        <dbReference type="ARBA" id="ARBA00022490"/>
    </source>
</evidence>
<keyword evidence="15" id="KW-1185">Reference proteome</keyword>
<evidence type="ECO:0000256" key="7">
    <source>
        <dbReference type="ARBA" id="ARBA00023273"/>
    </source>
</evidence>
<evidence type="ECO:0000256" key="11">
    <source>
        <dbReference type="ARBA" id="ARBA00041517"/>
    </source>
</evidence>
<evidence type="ECO:0000256" key="12">
    <source>
        <dbReference type="ARBA" id="ARBA00045865"/>
    </source>
</evidence>
<evidence type="ECO:0000256" key="13">
    <source>
        <dbReference type="SAM" id="Coils"/>
    </source>
</evidence>
<dbReference type="InterPro" id="IPR039505">
    <property type="entry name" value="DRC1/2_N"/>
</dbReference>
<evidence type="ECO:0000256" key="9">
    <source>
        <dbReference type="ARBA" id="ARBA00038424"/>
    </source>
</evidence>
<dbReference type="GO" id="GO:0060285">
    <property type="term" value="P:cilium-dependent cell motility"/>
    <property type="evidence" value="ECO:0007669"/>
    <property type="project" value="TreeGrafter"/>
</dbReference>
<evidence type="ECO:0000256" key="6">
    <source>
        <dbReference type="ARBA" id="ARBA00023212"/>
    </source>
</evidence>
<reference evidence="16" key="1">
    <citation type="submission" date="2025-08" db="UniProtKB">
        <authorList>
            <consortium name="RefSeq"/>
        </authorList>
    </citation>
    <scope>IDENTIFICATION</scope>
</reference>
<evidence type="ECO:0000256" key="3">
    <source>
        <dbReference type="ARBA" id="ARBA00022846"/>
    </source>
</evidence>
<dbReference type="GeneID" id="112552868"/>
<feature type="non-terminal residue" evidence="16">
    <location>
        <position position="231"/>
    </location>
</feature>
<evidence type="ECO:0000259" key="14">
    <source>
        <dbReference type="Pfam" id="PF14772"/>
    </source>
</evidence>